<dbReference type="Pfam" id="PF14659">
    <property type="entry name" value="Phage_int_SAM_3"/>
    <property type="match status" value="1"/>
</dbReference>
<dbReference type="Gene3D" id="1.10.150.130">
    <property type="match status" value="1"/>
</dbReference>
<dbReference type="InterPro" id="IPR002104">
    <property type="entry name" value="Integrase_catalytic"/>
</dbReference>
<organism evidence="9 10">
    <name type="scientific">Ruminococcus bromii</name>
    <dbReference type="NCBI Taxonomy" id="40518"/>
    <lineage>
        <taxon>Bacteria</taxon>
        <taxon>Bacillati</taxon>
        <taxon>Bacillota</taxon>
        <taxon>Clostridia</taxon>
        <taxon>Eubacteriales</taxon>
        <taxon>Oscillospiraceae</taxon>
        <taxon>Ruminococcus</taxon>
    </lineage>
</organism>
<keyword evidence="5" id="KW-0233">DNA recombination</keyword>
<dbReference type="Proteomes" id="UP001056693">
    <property type="component" value="Unassembled WGS sequence"/>
</dbReference>
<comment type="caution">
    <text evidence="9">The sequence shown here is derived from an EMBL/GenBank/DDBJ whole genome shotgun (WGS) entry which is preliminary data.</text>
</comment>
<comment type="similarity">
    <text evidence="2">Belongs to the 'phage' integrase family.</text>
</comment>
<dbReference type="InterPro" id="IPR004107">
    <property type="entry name" value="Integrase_SAM-like_N"/>
</dbReference>
<feature type="domain" description="Core-binding (CB)" evidence="8">
    <location>
        <begin position="83"/>
        <end position="168"/>
    </location>
</feature>
<feature type="domain" description="Tyr recombinase" evidence="7">
    <location>
        <begin position="189"/>
        <end position="375"/>
    </location>
</feature>
<dbReference type="PROSITE" id="PS51898">
    <property type="entry name" value="TYR_RECOMBINASE"/>
    <property type="match status" value="1"/>
</dbReference>
<keyword evidence="10" id="KW-1185">Reference proteome</keyword>
<evidence type="ECO:0000313" key="10">
    <source>
        <dbReference type="Proteomes" id="UP001056693"/>
    </source>
</evidence>
<keyword evidence="4 6" id="KW-0238">DNA-binding</keyword>
<dbReference type="PROSITE" id="PS51900">
    <property type="entry name" value="CB"/>
    <property type="match status" value="1"/>
</dbReference>
<evidence type="ECO:0000256" key="3">
    <source>
        <dbReference type="ARBA" id="ARBA00022908"/>
    </source>
</evidence>
<dbReference type="SUPFAM" id="SSF56349">
    <property type="entry name" value="DNA breaking-rejoining enzymes"/>
    <property type="match status" value="1"/>
</dbReference>
<dbReference type="PANTHER" id="PTHR30349">
    <property type="entry name" value="PHAGE INTEGRASE-RELATED"/>
    <property type="match status" value="1"/>
</dbReference>
<gene>
    <name evidence="9" type="ORF">E2N93_05215</name>
</gene>
<evidence type="ECO:0000259" key="7">
    <source>
        <dbReference type="PROSITE" id="PS51898"/>
    </source>
</evidence>
<evidence type="ECO:0000256" key="1">
    <source>
        <dbReference type="ARBA" id="ARBA00003283"/>
    </source>
</evidence>
<dbReference type="CDD" id="cd01189">
    <property type="entry name" value="INT_ICEBs1_C_like"/>
    <property type="match status" value="1"/>
</dbReference>
<evidence type="ECO:0000259" key="8">
    <source>
        <dbReference type="PROSITE" id="PS51900"/>
    </source>
</evidence>
<evidence type="ECO:0000256" key="2">
    <source>
        <dbReference type="ARBA" id="ARBA00008857"/>
    </source>
</evidence>
<dbReference type="InterPro" id="IPR044068">
    <property type="entry name" value="CB"/>
</dbReference>
<keyword evidence="3" id="KW-0229">DNA integration</keyword>
<evidence type="ECO:0000313" key="9">
    <source>
        <dbReference type="EMBL" id="MCL3787417.1"/>
    </source>
</evidence>
<dbReference type="InterPro" id="IPR011010">
    <property type="entry name" value="DNA_brk_join_enz"/>
</dbReference>
<evidence type="ECO:0000256" key="4">
    <source>
        <dbReference type="ARBA" id="ARBA00023125"/>
    </source>
</evidence>
<accession>A0ABT0NHM4</accession>
<evidence type="ECO:0000256" key="5">
    <source>
        <dbReference type="ARBA" id="ARBA00023172"/>
    </source>
</evidence>
<dbReference type="InterPro" id="IPR013762">
    <property type="entry name" value="Integrase-like_cat_sf"/>
</dbReference>
<protein>
    <submittedName>
        <fullName evidence="9">Site-specific integrase</fullName>
    </submittedName>
</protein>
<dbReference type="Pfam" id="PF00589">
    <property type="entry name" value="Phage_integrase"/>
    <property type="match status" value="1"/>
</dbReference>
<dbReference type="Gene3D" id="1.10.443.10">
    <property type="entry name" value="Intergrase catalytic core"/>
    <property type="match status" value="1"/>
</dbReference>
<reference evidence="9 10" key="1">
    <citation type="submission" date="2019-03" db="EMBL/GenBank/DDBJ databases">
        <authorList>
            <person name="Molinero N."/>
            <person name="Sanchez B."/>
            <person name="Walker A."/>
            <person name="Duncan S."/>
            <person name="Delgado S."/>
            <person name="Margolles A."/>
        </authorList>
    </citation>
    <scope>NUCLEOTIDE SEQUENCE [LARGE SCALE GENOMIC DNA]</scope>
    <source>
        <strain evidence="9 10">IPLA60002</strain>
    </source>
</reference>
<proteinExistence type="inferred from homology"/>
<dbReference type="PANTHER" id="PTHR30349:SF64">
    <property type="entry name" value="PROPHAGE INTEGRASE INTD-RELATED"/>
    <property type="match status" value="1"/>
</dbReference>
<evidence type="ECO:0000256" key="6">
    <source>
        <dbReference type="PROSITE-ProRule" id="PRU01248"/>
    </source>
</evidence>
<dbReference type="InterPro" id="IPR010998">
    <property type="entry name" value="Integrase_recombinase_N"/>
</dbReference>
<comment type="function">
    <text evidence="1">Site-specific tyrosine recombinase, which acts by catalyzing the cutting and rejoining of the recombining DNA molecules.</text>
</comment>
<sequence>MRKDGKMDGNIENLVTGSVKKESGDSGKWRVEYRIKGGKENGSDFKSLKRGFLTKRDATAYLDGLKVTWQEKILRRSDPKHYMTFEELFEMYKTTMDVATKLSTQDSRNNMVYTHILPFFGKMKLADITQVKIEEWRGTFFKNGKCIYKDSYIHAIRSRLCAVLNFATERHLMDFNPAKHVKMGVKEAPERPVWTVEQYKRFHNEISPNTPEYIAFDVFFWCGLRLGELLALTVSDIDLEKRYIRINKNIYERHGKRIVTTPKTAKSIRNVSISETLCNELREYIAKLPDSKPDTTLFSTSKTSLHRKLKAGIEKSGVPRITIHCFWHSHITYLVNKGWSAPVVASRVGHESIYITTHYMHAYSEMEDAMCEMMDKDIA</sequence>
<name>A0ABT0NHM4_9FIRM</name>
<dbReference type="EMBL" id="SNUZ01000007">
    <property type="protein sequence ID" value="MCL3787417.1"/>
    <property type="molecule type" value="Genomic_DNA"/>
</dbReference>
<dbReference type="InterPro" id="IPR050090">
    <property type="entry name" value="Tyrosine_recombinase_XerCD"/>
</dbReference>